<dbReference type="PANTHER" id="PTHR13866">
    <property type="entry name" value="SPARC OSTEONECTIN"/>
    <property type="match status" value="1"/>
</dbReference>
<dbReference type="SUPFAM" id="SSF100895">
    <property type="entry name" value="Kazal-type serine protease inhibitors"/>
    <property type="match status" value="4"/>
</dbReference>
<dbReference type="SMART" id="SM00280">
    <property type="entry name" value="KAZAL"/>
    <property type="match status" value="4"/>
</dbReference>
<dbReference type="GO" id="GO:0050840">
    <property type="term" value="F:extracellular matrix binding"/>
    <property type="evidence" value="ECO:0007669"/>
    <property type="project" value="TreeGrafter"/>
</dbReference>
<feature type="domain" description="Kazal-like" evidence="5">
    <location>
        <begin position="295"/>
        <end position="347"/>
    </location>
</feature>
<dbReference type="GO" id="GO:0005509">
    <property type="term" value="F:calcium ion binding"/>
    <property type="evidence" value="ECO:0007669"/>
    <property type="project" value="TreeGrafter"/>
</dbReference>
<dbReference type="EMBL" id="OA883912">
    <property type="protein sequence ID" value="CAD7279974.1"/>
    <property type="molecule type" value="Genomic_DNA"/>
</dbReference>
<accession>A0A7R9GEY3</accession>
<dbReference type="InterPro" id="IPR002350">
    <property type="entry name" value="Kazal_dom"/>
</dbReference>
<evidence type="ECO:0000256" key="4">
    <source>
        <dbReference type="SAM" id="MobiDB-lite"/>
    </source>
</evidence>
<feature type="compositionally biased region" description="Basic and acidic residues" evidence="4">
    <location>
        <begin position="371"/>
        <end position="380"/>
    </location>
</feature>
<dbReference type="PANTHER" id="PTHR13866:SF14">
    <property type="entry name" value="BM-40"/>
    <property type="match status" value="1"/>
</dbReference>
<organism evidence="6">
    <name type="scientific">Notodromas monacha</name>
    <dbReference type="NCBI Taxonomy" id="399045"/>
    <lineage>
        <taxon>Eukaryota</taxon>
        <taxon>Metazoa</taxon>
        <taxon>Ecdysozoa</taxon>
        <taxon>Arthropoda</taxon>
        <taxon>Crustacea</taxon>
        <taxon>Oligostraca</taxon>
        <taxon>Ostracoda</taxon>
        <taxon>Podocopa</taxon>
        <taxon>Podocopida</taxon>
        <taxon>Cypridocopina</taxon>
        <taxon>Cypridoidea</taxon>
        <taxon>Cyprididae</taxon>
        <taxon>Notodromas</taxon>
    </lineage>
</organism>
<evidence type="ECO:0000256" key="3">
    <source>
        <dbReference type="ARBA" id="ARBA00023180"/>
    </source>
</evidence>
<keyword evidence="3" id="KW-0325">Glycoprotein</keyword>
<protein>
    <recommendedName>
        <fullName evidence="5">Kazal-like domain-containing protein</fullName>
    </recommendedName>
</protein>
<dbReference type="GO" id="GO:0005518">
    <property type="term" value="F:collagen binding"/>
    <property type="evidence" value="ECO:0007669"/>
    <property type="project" value="TreeGrafter"/>
</dbReference>
<feature type="compositionally biased region" description="Acidic residues" evidence="4">
    <location>
        <begin position="347"/>
        <end position="370"/>
    </location>
</feature>
<evidence type="ECO:0000256" key="2">
    <source>
        <dbReference type="ARBA" id="ARBA00023157"/>
    </source>
</evidence>
<dbReference type="GO" id="GO:0005615">
    <property type="term" value="C:extracellular space"/>
    <property type="evidence" value="ECO:0007669"/>
    <property type="project" value="TreeGrafter"/>
</dbReference>
<feature type="domain" description="Kazal-like" evidence="5">
    <location>
        <begin position="224"/>
        <end position="277"/>
    </location>
</feature>
<keyword evidence="2" id="KW-1015">Disulfide bond</keyword>
<dbReference type="CDD" id="cd00104">
    <property type="entry name" value="KAZAL_FS"/>
    <property type="match status" value="3"/>
</dbReference>
<feature type="compositionally biased region" description="Low complexity" evidence="4">
    <location>
        <begin position="423"/>
        <end position="435"/>
    </location>
</feature>
<dbReference type="PROSITE" id="PS51465">
    <property type="entry name" value="KAZAL_2"/>
    <property type="match status" value="4"/>
</dbReference>
<feature type="domain" description="Kazal-like" evidence="5">
    <location>
        <begin position="459"/>
        <end position="508"/>
    </location>
</feature>
<evidence type="ECO:0000313" key="6">
    <source>
        <dbReference type="EMBL" id="CAD7279974.1"/>
    </source>
</evidence>
<proteinExistence type="predicted"/>
<sequence length="508" mass="55921">MLGGDALAALSSFNAVMKADGARGVLSFFGWQCWAPASATLTTLTTTTRNGENPDVKAKNGSFEGVKEEFGSLRFQISSFILLLLTFRVLGACVGNTDDVDDDHEKRGGSYNSSPKFANTIPGRQLGAIQPIRSVEEIVALLGPPPYSYVFREELTPVVCTPCTHNLYQPLCGSDGRTYPNWMCLRNQACKQRKNIQVINPGPCGVGFLKGPYKQTANFFTGVQSQSPECLDCNAMVGKPVCGSDGRTYSNEKCLKSAACQNELKNVRTVAAGPCKFTFTAVPSTKPTRTNFTSTSITIECPAICSDEKKFVCASDGITYPNDCLMRMEACLFKKALQKSFDGKCSEEEDDVDSDDNDEDEDNEDNDNDVEERTESESQKQPESTTAQAVTTTSSPETETGQLPTAPDGTKLQKRQQREQRRQQQQKTMTSGNKGNKNRNRNVTKQNNANKKKRRSHRSSDGGVCPVCTRDLDWVCGVDGYTYVNPCSLRHESCIRRKANFIKRPGRC</sequence>
<dbReference type="AlphaFoldDB" id="A0A7R9GEY3"/>
<dbReference type="InterPro" id="IPR036058">
    <property type="entry name" value="Kazal_dom_sf"/>
</dbReference>
<name>A0A7R9GEY3_9CRUS</name>
<feature type="region of interest" description="Disordered" evidence="4">
    <location>
        <begin position="345"/>
        <end position="462"/>
    </location>
</feature>
<feature type="compositionally biased region" description="Low complexity" evidence="4">
    <location>
        <begin position="384"/>
        <end position="395"/>
    </location>
</feature>
<reference evidence="6" key="1">
    <citation type="submission" date="2020-11" db="EMBL/GenBank/DDBJ databases">
        <authorList>
            <person name="Tran Van P."/>
        </authorList>
    </citation>
    <scope>NUCLEOTIDE SEQUENCE</scope>
</reference>
<dbReference type="Pfam" id="PF07648">
    <property type="entry name" value="Kazal_2"/>
    <property type="match status" value="4"/>
</dbReference>
<feature type="domain" description="Kazal-like" evidence="5">
    <location>
        <begin position="154"/>
        <end position="206"/>
    </location>
</feature>
<dbReference type="Proteomes" id="UP000678499">
    <property type="component" value="Unassembled WGS sequence"/>
</dbReference>
<evidence type="ECO:0000256" key="1">
    <source>
        <dbReference type="ARBA" id="ARBA00022729"/>
    </source>
</evidence>
<gene>
    <name evidence="6" type="ORF">NMOB1V02_LOCUS7638</name>
</gene>
<evidence type="ECO:0000259" key="5">
    <source>
        <dbReference type="PROSITE" id="PS51465"/>
    </source>
</evidence>
<keyword evidence="7" id="KW-1185">Reference proteome</keyword>
<dbReference type="OrthoDB" id="6356737at2759"/>
<evidence type="ECO:0000313" key="7">
    <source>
        <dbReference type="Proteomes" id="UP000678499"/>
    </source>
</evidence>
<keyword evidence="1" id="KW-0732">Signal</keyword>
<dbReference type="EMBL" id="CAJPEX010001875">
    <property type="protein sequence ID" value="CAG0920126.1"/>
    <property type="molecule type" value="Genomic_DNA"/>
</dbReference>
<dbReference type="Gene3D" id="3.30.60.30">
    <property type="match status" value="4"/>
</dbReference>